<feature type="domain" description="2Fe-2S ferredoxin-type" evidence="2">
    <location>
        <begin position="17"/>
        <end position="97"/>
    </location>
</feature>
<dbReference type="Proteomes" id="UP000425916">
    <property type="component" value="Chromosome"/>
</dbReference>
<name>A0A6I5ZWF7_9FIRM</name>
<organism evidence="3 4">
    <name type="scientific">Neomoorella glycerini</name>
    <dbReference type="NCBI Taxonomy" id="55779"/>
    <lineage>
        <taxon>Bacteria</taxon>
        <taxon>Bacillati</taxon>
        <taxon>Bacillota</taxon>
        <taxon>Clostridia</taxon>
        <taxon>Neomoorellales</taxon>
        <taxon>Neomoorellaceae</taxon>
        <taxon>Neomoorella</taxon>
    </lineage>
</organism>
<protein>
    <submittedName>
        <fullName evidence="3">Hydrogen cyanide synthase subunit HcnA</fullName>
        <ecNumber evidence="3">1.4.99.5</ecNumber>
    </submittedName>
</protein>
<dbReference type="InterPro" id="IPR036010">
    <property type="entry name" value="2Fe-2S_ferredoxin-like_sf"/>
</dbReference>
<keyword evidence="1 3" id="KW-0560">Oxidoreductase</keyword>
<keyword evidence="4" id="KW-1185">Reference proteome</keyword>
<dbReference type="CDD" id="cd00207">
    <property type="entry name" value="fer2"/>
    <property type="match status" value="1"/>
</dbReference>
<dbReference type="EC" id="1.4.99.5" evidence="3"/>
<dbReference type="PROSITE" id="PS51085">
    <property type="entry name" value="2FE2S_FER_2"/>
    <property type="match status" value="1"/>
</dbReference>
<dbReference type="Pfam" id="PF13510">
    <property type="entry name" value="Fer2_4"/>
    <property type="match status" value="1"/>
</dbReference>
<dbReference type="Gene3D" id="3.10.20.440">
    <property type="entry name" value="2Fe-2S iron-sulphur cluster binding domain, sarcosine oxidase, alpha subunit, N-terminal domain"/>
    <property type="match status" value="1"/>
</dbReference>
<dbReference type="EMBL" id="CP046244">
    <property type="protein sequence ID" value="QGP93787.1"/>
    <property type="molecule type" value="Genomic_DNA"/>
</dbReference>
<sequence>MLRIVAHPILGDAPQPRTVTIFYNGRPLPAHEGEPIAAALLANGIKALRFTEKKGEPRGIFCCIGRCSDCLVTVDGEQNIRSCVTPVREGMEIKSQG</sequence>
<dbReference type="InterPro" id="IPR001041">
    <property type="entry name" value="2Fe-2S_ferredoxin-type"/>
</dbReference>
<evidence type="ECO:0000256" key="1">
    <source>
        <dbReference type="ARBA" id="ARBA00023002"/>
    </source>
</evidence>
<evidence type="ECO:0000259" key="2">
    <source>
        <dbReference type="PROSITE" id="PS51085"/>
    </source>
</evidence>
<proteinExistence type="predicted"/>
<dbReference type="InterPro" id="IPR042204">
    <property type="entry name" value="2Fe-2S-bd_N"/>
</dbReference>
<dbReference type="SUPFAM" id="SSF54292">
    <property type="entry name" value="2Fe-2S ferredoxin-like"/>
    <property type="match status" value="1"/>
</dbReference>
<gene>
    <name evidence="3" type="primary">hcnA</name>
    <name evidence="3" type="ORF">MGLY_32100</name>
</gene>
<reference evidence="3 4" key="1">
    <citation type="submission" date="2019-11" db="EMBL/GenBank/DDBJ databases">
        <title>Genome sequence of Moorella glycerini DSM11254.</title>
        <authorList>
            <person name="Poehlein A."/>
            <person name="Boeer T."/>
            <person name="Daniel R."/>
        </authorList>
    </citation>
    <scope>NUCLEOTIDE SEQUENCE [LARGE SCALE GENOMIC DNA]</scope>
    <source>
        <strain evidence="3 4">DSM 11254</strain>
    </source>
</reference>
<evidence type="ECO:0000313" key="3">
    <source>
        <dbReference type="EMBL" id="QGP93787.1"/>
    </source>
</evidence>
<evidence type="ECO:0000313" key="4">
    <source>
        <dbReference type="Proteomes" id="UP000425916"/>
    </source>
</evidence>
<accession>A0A6I5ZWF7</accession>
<dbReference type="AlphaFoldDB" id="A0A6I5ZWF7"/>
<dbReference type="GO" id="GO:0050622">
    <property type="term" value="F:glycine dehydrogenase (cyanide-forming) activity"/>
    <property type="evidence" value="ECO:0007669"/>
    <property type="project" value="UniProtKB-EC"/>
</dbReference>
<dbReference type="RefSeq" id="WP_211661937.1">
    <property type="nucleotide sequence ID" value="NZ_CP046244.1"/>
</dbReference>
<dbReference type="GO" id="GO:0051536">
    <property type="term" value="F:iron-sulfur cluster binding"/>
    <property type="evidence" value="ECO:0007669"/>
    <property type="project" value="InterPro"/>
</dbReference>